<dbReference type="NCBIfam" id="TIGR00231">
    <property type="entry name" value="small_GTP"/>
    <property type="match status" value="1"/>
</dbReference>
<dbReference type="FunFam" id="3.30.60.90:FF:000008">
    <property type="entry name" value="Transcriptional adapter 2"/>
    <property type="match status" value="1"/>
</dbReference>
<dbReference type="InterPro" id="IPR001806">
    <property type="entry name" value="Small_GTPase"/>
</dbReference>
<evidence type="ECO:0000313" key="15">
    <source>
        <dbReference type="Proteomes" id="UP000011976"/>
    </source>
</evidence>
<organism evidence="14 15">
    <name type="scientific">Pseudozyma antarctica (strain T-34)</name>
    <name type="common">Yeast</name>
    <name type="synonym">Candida antarctica</name>
    <dbReference type="NCBI Taxonomy" id="1151754"/>
    <lineage>
        <taxon>Eukaryota</taxon>
        <taxon>Fungi</taxon>
        <taxon>Dikarya</taxon>
        <taxon>Basidiomycota</taxon>
        <taxon>Ustilaginomycotina</taxon>
        <taxon>Ustilaginomycetes</taxon>
        <taxon>Ustilaginales</taxon>
        <taxon>Ustilaginaceae</taxon>
        <taxon>Moesziomyces</taxon>
    </lineage>
</organism>
<keyword evidence="5" id="KW-0805">Transcription regulation</keyword>
<proteinExistence type="predicted"/>
<comment type="subcellular location">
    <subcellularLocation>
        <location evidence="1">Nucleus</location>
    </subcellularLocation>
</comment>
<dbReference type="CDD" id="cd00167">
    <property type="entry name" value="SANT"/>
    <property type="match status" value="1"/>
</dbReference>
<feature type="region of interest" description="Disordered" evidence="9">
    <location>
        <begin position="1060"/>
        <end position="1080"/>
    </location>
</feature>
<dbReference type="InterPro" id="IPR036388">
    <property type="entry name" value="WH-like_DNA-bd_sf"/>
</dbReference>
<protein>
    <submittedName>
        <fullName evidence="14">GTPase Rab2</fullName>
    </submittedName>
</protein>
<dbReference type="FunFam" id="1.10.10.10:FF:000087">
    <property type="entry name" value="Transcriptional adapter 2"/>
    <property type="match status" value="1"/>
</dbReference>
<dbReference type="PANTHER" id="PTHR12374">
    <property type="entry name" value="TRANSCRIPTIONAL ADAPTOR 2 ADA2 -RELATED"/>
    <property type="match status" value="1"/>
</dbReference>
<dbReference type="InterPro" id="IPR041983">
    <property type="entry name" value="ADA2-like_ZZ"/>
</dbReference>
<dbReference type="PROSITE" id="PS01357">
    <property type="entry name" value="ZF_ZZ_1"/>
    <property type="match status" value="1"/>
</dbReference>
<dbReference type="PROSITE" id="PS50934">
    <property type="entry name" value="SWIRM"/>
    <property type="match status" value="1"/>
</dbReference>
<evidence type="ECO:0000256" key="6">
    <source>
        <dbReference type="ARBA" id="ARBA00023163"/>
    </source>
</evidence>
<dbReference type="Pfam" id="PF00249">
    <property type="entry name" value="Myb_DNA-binding"/>
    <property type="match status" value="1"/>
</dbReference>
<dbReference type="GO" id="GO:0003682">
    <property type="term" value="F:chromatin binding"/>
    <property type="evidence" value="ECO:0007669"/>
    <property type="project" value="TreeGrafter"/>
</dbReference>
<dbReference type="SMART" id="SM00175">
    <property type="entry name" value="RAB"/>
    <property type="match status" value="1"/>
</dbReference>
<keyword evidence="7" id="KW-0539">Nucleus</keyword>
<feature type="region of interest" description="Disordered" evidence="9">
    <location>
        <begin position="285"/>
        <end position="365"/>
    </location>
</feature>
<dbReference type="FunFam" id="1.10.10.60:FF:000115">
    <property type="entry name" value="Transcriptional adapter 2"/>
    <property type="match status" value="1"/>
</dbReference>
<keyword evidence="2" id="KW-0479">Metal-binding</keyword>
<feature type="region of interest" description="Disordered" evidence="9">
    <location>
        <begin position="1"/>
        <end position="21"/>
    </location>
</feature>
<feature type="domain" description="Myb-like" evidence="10">
    <location>
        <begin position="90"/>
        <end position="133"/>
    </location>
</feature>
<dbReference type="SMART" id="SM00291">
    <property type="entry name" value="ZnF_ZZ"/>
    <property type="match status" value="1"/>
</dbReference>
<dbReference type="PROSITE" id="PS51293">
    <property type="entry name" value="SANT"/>
    <property type="match status" value="1"/>
</dbReference>
<dbReference type="Gene3D" id="1.10.10.10">
    <property type="entry name" value="Winged helix-like DNA-binding domain superfamily/Winged helix DNA-binding domain"/>
    <property type="match status" value="1"/>
</dbReference>
<evidence type="ECO:0000256" key="3">
    <source>
        <dbReference type="ARBA" id="ARBA00022771"/>
    </source>
</evidence>
<dbReference type="Gene3D" id="3.30.60.90">
    <property type="match status" value="1"/>
</dbReference>
<dbReference type="GO" id="GO:0008270">
    <property type="term" value="F:zinc ion binding"/>
    <property type="evidence" value="ECO:0007669"/>
    <property type="project" value="UniProtKB-KW"/>
</dbReference>
<evidence type="ECO:0000259" key="11">
    <source>
        <dbReference type="PROSITE" id="PS50135"/>
    </source>
</evidence>
<dbReference type="InterPro" id="IPR043145">
    <property type="entry name" value="Znf_ZZ_sf"/>
</dbReference>
<feature type="domain" description="SWIRM" evidence="12">
    <location>
        <begin position="532"/>
        <end position="628"/>
    </location>
</feature>
<feature type="compositionally biased region" description="Low complexity" evidence="9">
    <location>
        <begin position="329"/>
        <end position="341"/>
    </location>
</feature>
<dbReference type="SUPFAM" id="SSF52540">
    <property type="entry name" value="P-loop containing nucleoside triphosphate hydrolases"/>
    <property type="match status" value="1"/>
</dbReference>
<dbReference type="GO" id="GO:0003924">
    <property type="term" value="F:GTPase activity"/>
    <property type="evidence" value="ECO:0007669"/>
    <property type="project" value="InterPro"/>
</dbReference>
<dbReference type="AlphaFoldDB" id="M9LWW9"/>
<evidence type="ECO:0000313" key="14">
    <source>
        <dbReference type="EMBL" id="GAC71340.1"/>
    </source>
</evidence>
<dbReference type="Pfam" id="PF00071">
    <property type="entry name" value="Ras"/>
    <property type="match status" value="1"/>
</dbReference>
<dbReference type="Proteomes" id="UP000011976">
    <property type="component" value="Unassembled WGS sequence"/>
</dbReference>
<evidence type="ECO:0000256" key="4">
    <source>
        <dbReference type="ARBA" id="ARBA00022833"/>
    </source>
</evidence>
<dbReference type="InterPro" id="IPR009057">
    <property type="entry name" value="Homeodomain-like_sf"/>
</dbReference>
<evidence type="ECO:0000259" key="10">
    <source>
        <dbReference type="PROSITE" id="PS50090"/>
    </source>
</evidence>
<dbReference type="PROSITE" id="PS50090">
    <property type="entry name" value="MYB_LIKE"/>
    <property type="match status" value="1"/>
</dbReference>
<dbReference type="PROSITE" id="PS51419">
    <property type="entry name" value="RAB"/>
    <property type="match status" value="1"/>
</dbReference>
<feature type="region of interest" description="Disordered" evidence="9">
    <location>
        <begin position="208"/>
        <end position="232"/>
    </location>
</feature>
<evidence type="ECO:0000256" key="8">
    <source>
        <dbReference type="PROSITE-ProRule" id="PRU00228"/>
    </source>
</evidence>
<dbReference type="PROSITE" id="PS51421">
    <property type="entry name" value="RAS"/>
    <property type="match status" value="1"/>
</dbReference>
<sequence>MTVSHRKNKPTPKSEDGSTAAAAEPGVRYHCDACGADITLTVRIRCAGGCTDFDLCASCFCSGAQPGKHKAWHDYRVVEQHSYPIFCDDWGADEELLLIDGCQTYGLGNWADIADHIGNRTKEEVQQHYLSVYVEGRDGGEKGDQRAQQALERYQRVAVPVFDPLVDDQGTGSRVACQLTTQEPPVVGPSMAFTPSISQDEFQRRKRRRVETLREAQASYSPPKSAKPLVSAPTNHSELAGFMPGRLEFEHEYEQDAEHLIKDMEFGRVYDFGGADMPSEWEALGSKATQGHARMEASGRGGPTSKKATQNAEADADKEGNADEDAEETQQQQQQQQQAAADAKDKDKDKDAEPEDKPFDWDEDPTDLSLKLTVIDMYNERLDRRLRRKHFMFERNLVDYRRNQAAERRRPKEERELLSRTKHFAQMQTALDYEDFLNGLCYEEALRKAAAQLQHYRKMGILTLEDASTYEREKSERARKAAELAAGAAAAAASSGGAAANGKESKKDKGDKDKEGKAKKAGSGANGSDEPKTPRKPPQPLNLAKAPSLNLLTPAEVQLCSALRILPQPFLVIKSTLIAEFIARGGKLTRRECRTLIKIDVNKLGKVWDFFSEMGYFDAAREAGWTGGIGSPPRSRDKLVKKPEWLDGSMAMSASYSFAATASGVNGVAGNGKASGVNGVPTSNGGGLFDLAHASPGLTSAQQQQAQLHHNARGAPLVASPALGTGGGDAPQSPSKQEKYRPTAAVHMLGALSVQAELRAARHLRKALREARGEAAAAAAAAAAEPFFGGQLGASRGEGGALSAYSPSALALALRPPPSAVERCYMTMAPIRIPSGSYTSSPSAAGASTAPPSSGWDYILKFILIGDSSVGKSSLLVRLTDDRFLADPDPTIGVEFGSHLIRLDNGETVKVQVWDTAGSESFRSITRSYYRGAAGALLVYDITHRPSFLNVKGWLEDVRSHAEDKVSIVLVGNMYDLVEQQDHVSTDGGSTPSDEAAQDTRRARIDRRRSKGKKREVSTAEARQFAQEHGLLFVEASAKTGHNVHEAFAQAARDIHSKFSTPEAETDGAPGVAAKYDGGTLGKRSRMRVRAAGRTSGTVALEPSEPASTTRSPSGFSIRSLTPSTPASGEQQSDRAPSECCVIA</sequence>
<feature type="region of interest" description="Disordered" evidence="9">
    <location>
        <begin position="493"/>
        <end position="544"/>
    </location>
</feature>
<dbReference type="SMART" id="SM00717">
    <property type="entry name" value="SANT"/>
    <property type="match status" value="1"/>
</dbReference>
<dbReference type="SMART" id="SM00176">
    <property type="entry name" value="RAN"/>
    <property type="match status" value="1"/>
</dbReference>
<gene>
    <name evidence="14" type="ORF">PANT_2c00067</name>
</gene>
<evidence type="ECO:0000259" key="12">
    <source>
        <dbReference type="PROSITE" id="PS50934"/>
    </source>
</evidence>
<dbReference type="Gene3D" id="1.10.10.60">
    <property type="entry name" value="Homeodomain-like"/>
    <property type="match status" value="1"/>
</dbReference>
<dbReference type="InterPro" id="IPR005225">
    <property type="entry name" value="Small_GTP-bd"/>
</dbReference>
<evidence type="ECO:0000256" key="5">
    <source>
        <dbReference type="ARBA" id="ARBA00023015"/>
    </source>
</evidence>
<keyword evidence="4" id="KW-0862">Zinc</keyword>
<dbReference type="SMART" id="SM00174">
    <property type="entry name" value="RHO"/>
    <property type="match status" value="1"/>
</dbReference>
<dbReference type="PROSITE" id="PS51420">
    <property type="entry name" value="RHO"/>
    <property type="match status" value="1"/>
</dbReference>
<dbReference type="CDD" id="cd02335">
    <property type="entry name" value="ZZ_ADA2"/>
    <property type="match status" value="1"/>
</dbReference>
<dbReference type="Pfam" id="PF22941">
    <property type="entry name" value="TADA2A-like_3rd"/>
    <property type="match status" value="2"/>
</dbReference>
<dbReference type="Pfam" id="PF25299">
    <property type="entry name" value="ZZ_ADA2"/>
    <property type="match status" value="1"/>
</dbReference>
<reference evidence="15" key="1">
    <citation type="journal article" date="2013" name="Genome Announc.">
        <title>Genome sequence of the basidiomycetous yeast Pseudozyma antarctica T-34, a producer of the glycolipid biosurfactants mannosylerythritol lipids.</title>
        <authorList>
            <person name="Morita T."/>
            <person name="Koike H."/>
            <person name="Koyama Y."/>
            <person name="Hagiwara H."/>
            <person name="Ito E."/>
            <person name="Fukuoka T."/>
            <person name="Imura T."/>
            <person name="Machida M."/>
            <person name="Kitamoto D."/>
        </authorList>
    </citation>
    <scope>NUCLEOTIDE SEQUENCE [LARGE SCALE GENOMIC DNA]</scope>
    <source>
        <strain evidence="15">T-34</strain>
    </source>
</reference>
<dbReference type="SUPFAM" id="SSF46689">
    <property type="entry name" value="Homeodomain-like"/>
    <property type="match status" value="2"/>
</dbReference>
<evidence type="ECO:0000256" key="2">
    <source>
        <dbReference type="ARBA" id="ARBA00022723"/>
    </source>
</evidence>
<evidence type="ECO:0000259" key="13">
    <source>
        <dbReference type="PROSITE" id="PS51293"/>
    </source>
</evidence>
<dbReference type="InterPro" id="IPR001005">
    <property type="entry name" value="SANT/Myb"/>
</dbReference>
<dbReference type="SMART" id="SM00173">
    <property type="entry name" value="RAS"/>
    <property type="match status" value="1"/>
</dbReference>
<dbReference type="InterPro" id="IPR027417">
    <property type="entry name" value="P-loop_NTPase"/>
</dbReference>
<dbReference type="GO" id="GO:0070461">
    <property type="term" value="C:SAGA-type complex"/>
    <property type="evidence" value="ECO:0007669"/>
    <property type="project" value="TreeGrafter"/>
</dbReference>
<dbReference type="CDD" id="cd00154">
    <property type="entry name" value="Rab"/>
    <property type="match status" value="1"/>
</dbReference>
<name>M9LWW9_PSEA3</name>
<dbReference type="EMBL" id="DF196768">
    <property type="protein sequence ID" value="GAC71340.1"/>
    <property type="molecule type" value="Genomic_DNA"/>
</dbReference>
<keyword evidence="3 8" id="KW-0863">Zinc-finger</keyword>
<dbReference type="PRINTS" id="PR00449">
    <property type="entry name" value="RASTRNSFRMNG"/>
</dbReference>
<dbReference type="GO" id="GO:0003713">
    <property type="term" value="F:transcription coactivator activity"/>
    <property type="evidence" value="ECO:0007669"/>
    <property type="project" value="TreeGrafter"/>
</dbReference>
<accession>M9LWW9</accession>
<feature type="compositionally biased region" description="Polar residues" evidence="9">
    <location>
        <begin position="1106"/>
        <end position="1131"/>
    </location>
</feature>
<dbReference type="SUPFAM" id="SSF57850">
    <property type="entry name" value="RING/U-box"/>
    <property type="match status" value="1"/>
</dbReference>
<dbReference type="STRING" id="1151754.M9LWW9"/>
<dbReference type="GO" id="GO:0005634">
    <property type="term" value="C:nucleus"/>
    <property type="evidence" value="ECO:0007669"/>
    <property type="project" value="UniProtKB-SubCell"/>
</dbReference>
<feature type="compositionally biased region" description="Basic residues" evidence="9">
    <location>
        <begin position="1004"/>
        <end position="1014"/>
    </location>
</feature>
<feature type="compositionally biased region" description="Basic and acidic residues" evidence="9">
    <location>
        <begin position="503"/>
        <end position="518"/>
    </location>
</feature>
<feature type="compositionally biased region" description="Basic residues" evidence="9">
    <location>
        <begin position="1"/>
        <end position="10"/>
    </location>
</feature>
<feature type="region of interest" description="Disordered" evidence="9">
    <location>
        <begin position="1093"/>
        <end position="1144"/>
    </location>
</feature>
<dbReference type="InterPro" id="IPR007526">
    <property type="entry name" value="SWIRM"/>
</dbReference>
<feature type="region of interest" description="Disordered" evidence="9">
    <location>
        <begin position="983"/>
        <end position="1021"/>
    </location>
</feature>
<dbReference type="FunFam" id="3.40.50.300:FF:001447">
    <property type="entry name" value="Ras-related protein Rab-1B"/>
    <property type="match status" value="1"/>
</dbReference>
<dbReference type="InterPro" id="IPR055141">
    <property type="entry name" value="TADA2A_B-like_dom"/>
</dbReference>
<feature type="domain" description="SANT" evidence="13">
    <location>
        <begin position="85"/>
        <end position="137"/>
    </location>
</feature>
<dbReference type="InterPro" id="IPR000433">
    <property type="entry name" value="Znf_ZZ"/>
</dbReference>
<feature type="region of interest" description="Disordered" evidence="9">
    <location>
        <begin position="717"/>
        <end position="737"/>
    </location>
</feature>
<dbReference type="Gene3D" id="3.40.50.300">
    <property type="entry name" value="P-loop containing nucleotide triphosphate hydrolases"/>
    <property type="match status" value="1"/>
</dbReference>
<dbReference type="PROSITE" id="PS50135">
    <property type="entry name" value="ZF_ZZ_2"/>
    <property type="match status" value="1"/>
</dbReference>
<keyword evidence="6" id="KW-0804">Transcription</keyword>
<dbReference type="PANTHER" id="PTHR12374:SF20">
    <property type="entry name" value="TRANSCRIPTIONAL ADAPTER 2-ALPHA"/>
    <property type="match status" value="1"/>
</dbReference>
<evidence type="ECO:0000256" key="7">
    <source>
        <dbReference type="ARBA" id="ARBA00023242"/>
    </source>
</evidence>
<dbReference type="GO" id="GO:0006338">
    <property type="term" value="P:chromatin remodeling"/>
    <property type="evidence" value="ECO:0007669"/>
    <property type="project" value="TreeGrafter"/>
</dbReference>
<evidence type="ECO:0000256" key="9">
    <source>
        <dbReference type="SAM" id="MobiDB-lite"/>
    </source>
</evidence>
<feature type="domain" description="ZZ-type" evidence="11">
    <location>
        <begin position="26"/>
        <end position="83"/>
    </location>
</feature>
<dbReference type="InterPro" id="IPR017884">
    <property type="entry name" value="SANT_dom"/>
</dbReference>
<dbReference type="GO" id="GO:0005525">
    <property type="term" value="F:GTP binding"/>
    <property type="evidence" value="ECO:0007669"/>
    <property type="project" value="InterPro"/>
</dbReference>
<feature type="compositionally biased region" description="Basic and acidic residues" evidence="9">
    <location>
        <begin position="342"/>
        <end position="360"/>
    </location>
</feature>
<feature type="compositionally biased region" description="Low complexity" evidence="9">
    <location>
        <begin position="493"/>
        <end position="502"/>
    </location>
</feature>
<dbReference type="GO" id="GO:0006357">
    <property type="term" value="P:regulation of transcription by RNA polymerase II"/>
    <property type="evidence" value="ECO:0007669"/>
    <property type="project" value="TreeGrafter"/>
</dbReference>
<dbReference type="Pfam" id="PF04433">
    <property type="entry name" value="SWIRM"/>
    <property type="match status" value="1"/>
</dbReference>
<dbReference type="OrthoDB" id="270417at2759"/>
<evidence type="ECO:0000256" key="1">
    <source>
        <dbReference type="ARBA" id="ARBA00004123"/>
    </source>
</evidence>